<proteinExistence type="predicted"/>
<comment type="caution">
    <text evidence="2">The sequence shown here is derived from an EMBL/GenBank/DDBJ whole genome shotgun (WGS) entry which is preliminary data.</text>
</comment>
<dbReference type="InterPro" id="IPR036866">
    <property type="entry name" value="RibonucZ/Hydroxyglut_hydro"/>
</dbReference>
<dbReference type="SMART" id="SM00849">
    <property type="entry name" value="Lactamase_B"/>
    <property type="match status" value="1"/>
</dbReference>
<dbReference type="CDD" id="cd16279">
    <property type="entry name" value="metallo-hydrolase-like_MBL-fold"/>
    <property type="match status" value="1"/>
</dbReference>
<dbReference type="RefSeq" id="WP_105045799.1">
    <property type="nucleotide sequence ID" value="NZ_CP150662.1"/>
</dbReference>
<organism evidence="2 3">
    <name type="scientific">Polaribacter gangjinensis</name>
    <dbReference type="NCBI Taxonomy" id="574710"/>
    <lineage>
        <taxon>Bacteria</taxon>
        <taxon>Pseudomonadati</taxon>
        <taxon>Bacteroidota</taxon>
        <taxon>Flavobacteriia</taxon>
        <taxon>Flavobacteriales</taxon>
        <taxon>Flavobacteriaceae</taxon>
    </lineage>
</organism>
<evidence type="ECO:0000313" key="3">
    <source>
        <dbReference type="Proteomes" id="UP000237608"/>
    </source>
</evidence>
<dbReference type="Proteomes" id="UP000237608">
    <property type="component" value="Unassembled WGS sequence"/>
</dbReference>
<protein>
    <submittedName>
        <fullName evidence="2">MBL fold metallo-hydrolase</fullName>
    </submittedName>
</protein>
<dbReference type="SUPFAM" id="SSF56281">
    <property type="entry name" value="Metallo-hydrolase/oxidoreductase"/>
    <property type="match status" value="1"/>
</dbReference>
<dbReference type="GO" id="GO:0016787">
    <property type="term" value="F:hydrolase activity"/>
    <property type="evidence" value="ECO:0007669"/>
    <property type="project" value="UniProtKB-KW"/>
</dbReference>
<dbReference type="InterPro" id="IPR001279">
    <property type="entry name" value="Metallo-B-lactamas"/>
</dbReference>
<dbReference type="EMBL" id="MSCL01000001">
    <property type="protein sequence ID" value="PQJ74648.1"/>
    <property type="molecule type" value="Genomic_DNA"/>
</dbReference>
<evidence type="ECO:0000313" key="2">
    <source>
        <dbReference type="EMBL" id="PQJ74648.1"/>
    </source>
</evidence>
<keyword evidence="2" id="KW-0378">Hydrolase</keyword>
<dbReference type="Gene3D" id="3.60.15.10">
    <property type="entry name" value="Ribonuclease Z/Hydroxyacylglutathione hydrolase-like"/>
    <property type="match status" value="1"/>
</dbReference>
<evidence type="ECO:0000259" key="1">
    <source>
        <dbReference type="SMART" id="SM00849"/>
    </source>
</evidence>
<dbReference type="Pfam" id="PF12706">
    <property type="entry name" value="Lactamase_B_2"/>
    <property type="match status" value="1"/>
</dbReference>
<accession>A0A2S7WAJ5</accession>
<dbReference type="AlphaFoldDB" id="A0A2S7WAJ5"/>
<name>A0A2S7WAJ5_9FLAO</name>
<sequence length="260" mass="29966">MNTTKKLLKITFLGTGTSQGIPMIASNDPVCLSKDFKDKRLRSSIMISFDDFTIVIDCGPDFRQQMLREKVQSIQGVFFTHEHADHTAGIDDLRPFCYQIGEMPIYLNKRTLQSLERRFEYVFSKENRYPGAPSVFPVLVENKPFYFHDLEVLPISVMHGNLPILGYRIQNFAYLTDVKSIAKIEKEKLKNLDVLVVNALRIEPHPTHFNLQEALDFVAEIQPKTTYFTHISHKLGFHEEVSKKLPKNVFLAYDGLKIEV</sequence>
<feature type="domain" description="Metallo-beta-lactamase" evidence="1">
    <location>
        <begin position="41"/>
        <end position="230"/>
    </location>
</feature>
<gene>
    <name evidence="2" type="ORF">BTO13_04985</name>
</gene>
<dbReference type="OrthoDB" id="9781189at2"/>
<reference evidence="2 3" key="1">
    <citation type="submission" date="2016-12" db="EMBL/GenBank/DDBJ databases">
        <title>Trade-off between light-utilization and light-protection in marine flavobacteria.</title>
        <authorList>
            <person name="Kumagai Y."/>
            <person name="Yoshizawa S."/>
            <person name="Kogure K."/>
            <person name="Iwasaki W."/>
        </authorList>
    </citation>
    <scope>NUCLEOTIDE SEQUENCE [LARGE SCALE GENOMIC DNA]</scope>
    <source>
        <strain evidence="2 3">KCTC 22729</strain>
    </source>
</reference>
<dbReference type="PANTHER" id="PTHR42663">
    <property type="entry name" value="HYDROLASE C777.06C-RELATED-RELATED"/>
    <property type="match status" value="1"/>
</dbReference>
<keyword evidence="3" id="KW-1185">Reference proteome</keyword>
<dbReference type="PANTHER" id="PTHR42663:SF6">
    <property type="entry name" value="HYDROLASE C777.06C-RELATED"/>
    <property type="match status" value="1"/>
</dbReference>